<dbReference type="PRINTS" id="PR00300">
    <property type="entry name" value="CLPPROTEASEA"/>
</dbReference>
<name>Q2SB13_HAHCH</name>
<dbReference type="Pfam" id="PF07724">
    <property type="entry name" value="AAA_2"/>
    <property type="match status" value="1"/>
</dbReference>
<gene>
    <name evidence="6" type="ordered locus">HCH_05499</name>
</gene>
<dbReference type="InterPro" id="IPR003959">
    <property type="entry name" value="ATPase_AAA_core"/>
</dbReference>
<dbReference type="AlphaFoldDB" id="Q2SB13"/>
<evidence type="ECO:0000259" key="5">
    <source>
        <dbReference type="SMART" id="SM01086"/>
    </source>
</evidence>
<dbReference type="GO" id="GO:0005737">
    <property type="term" value="C:cytoplasm"/>
    <property type="evidence" value="ECO:0007669"/>
    <property type="project" value="TreeGrafter"/>
</dbReference>
<dbReference type="InterPro" id="IPR001270">
    <property type="entry name" value="ClpA/B"/>
</dbReference>
<feature type="domain" description="AAA+ ATPase" evidence="4">
    <location>
        <begin position="496"/>
        <end position="662"/>
    </location>
</feature>
<dbReference type="InterPro" id="IPR027417">
    <property type="entry name" value="P-loop_NTPase"/>
</dbReference>
<reference evidence="6 7" key="1">
    <citation type="journal article" date="2005" name="Nucleic Acids Res.">
        <title>Genomic blueprint of Hahella chejuensis, a marine microbe producing an algicidal agent.</title>
        <authorList>
            <person name="Jeong H."/>
            <person name="Yim J.H."/>
            <person name="Lee C."/>
            <person name="Choi S.-H."/>
            <person name="Park Y.K."/>
            <person name="Yoon S.H."/>
            <person name="Hur C.-G."/>
            <person name="Kang H.-Y."/>
            <person name="Kim D."/>
            <person name="Lee H.H."/>
            <person name="Park K.H."/>
            <person name="Park S.-H."/>
            <person name="Park H.-S."/>
            <person name="Lee H.K."/>
            <person name="Oh T.K."/>
            <person name="Kim J.F."/>
        </authorList>
    </citation>
    <scope>NUCLEOTIDE SEQUENCE [LARGE SCALE GENOMIC DNA]</scope>
    <source>
        <strain evidence="6 7">KCTC 2396</strain>
    </source>
</reference>
<dbReference type="PANTHER" id="PTHR11638">
    <property type="entry name" value="ATP-DEPENDENT CLP PROTEASE"/>
    <property type="match status" value="1"/>
</dbReference>
<dbReference type="InterPro" id="IPR019489">
    <property type="entry name" value="Clp_ATPase_C"/>
</dbReference>
<dbReference type="Pfam" id="PF10431">
    <property type="entry name" value="ClpB_D2-small"/>
    <property type="match status" value="1"/>
</dbReference>
<sequence length="754" mass="84559">MAIEEFPVACWTLESGDVIGVILGTELVVMESHPSKIRNAASECLAKAIKQGECLYSPEISSPQISFHTINALLSYRSDQGVYPLSAPSAFRIAAVHSRDPNRGFGECFLPFLQRSFYYYDEVQLKTLIEHFSLQVLNNVTPEEAYRYVMPSEPWLEVVSFDRGKVRPSLQQHNSAAMEYMLTVSDQAPLPKRVKRQVSRLPEVAWERGEMIQRLAEELLEGRSSCLLIGEQGVGKSVLWQEPVRVAARLSKSGEAPLTFWRSTPQRIIAKAKYLGEWQEVCDEVVESLAQVNGVLWLNDFISLLSIGGEGQEDSMAAYLRSYLAKGQIRIIGELRPQELEAARNKLPGFLHLFEQINVTELSGRSAQRVVQAYANYAASNFAIDTRDDALETVSQLVRRYIKYERAPGNLVRFYHHCVKNAFEQKQATITRDQVIADFVAYTGLPELFLRDEQALSQQALLDYFKTRIIGQDSILEQLCRVIQIFKAGLNDPQKPIATLLFAGPTGVGKTAATKALADYFFSAGQSKNPLFRLDMSEFQHPGHIERLIGGEGKPSPLVQHVRANPFSVVLLDEIEKADDSVFDALLSTLDEGLLTDRFGRTTDFRNTIIIMTTNLGVNTGGGVGFSATEKRGQVSMSGIRDFFRPEFINRIDAILCFNPLDRDSILSIARRELELLNQRERIREQKLKLSFSDALVAHVAEAGFSELYGARPIQRAIEQRVVAELASYLVTREHTPSHIHLDAIDGAVVIRDE</sequence>
<dbReference type="KEGG" id="hch:HCH_05499"/>
<evidence type="ECO:0000256" key="3">
    <source>
        <dbReference type="ARBA" id="ARBA00023186"/>
    </source>
</evidence>
<keyword evidence="7" id="KW-1185">Reference proteome</keyword>
<dbReference type="SUPFAM" id="SSF52540">
    <property type="entry name" value="P-loop containing nucleoside triphosphate hydrolases"/>
    <property type="match status" value="2"/>
</dbReference>
<dbReference type="SMART" id="SM01086">
    <property type="entry name" value="ClpB_D2-small"/>
    <property type="match status" value="1"/>
</dbReference>
<dbReference type="RefSeq" id="WP_011399224.1">
    <property type="nucleotide sequence ID" value="NC_007645.1"/>
</dbReference>
<dbReference type="InterPro" id="IPR050130">
    <property type="entry name" value="ClpA_ClpB"/>
</dbReference>
<evidence type="ECO:0000313" key="7">
    <source>
        <dbReference type="Proteomes" id="UP000000238"/>
    </source>
</evidence>
<feature type="domain" description="Clp ATPase C-terminal" evidence="5">
    <location>
        <begin position="661"/>
        <end position="751"/>
    </location>
</feature>
<evidence type="ECO:0000313" key="6">
    <source>
        <dbReference type="EMBL" id="ABC32161.1"/>
    </source>
</evidence>
<organism evidence="6 7">
    <name type="scientific">Hahella chejuensis (strain KCTC 2396)</name>
    <dbReference type="NCBI Taxonomy" id="349521"/>
    <lineage>
        <taxon>Bacteria</taxon>
        <taxon>Pseudomonadati</taxon>
        <taxon>Pseudomonadota</taxon>
        <taxon>Gammaproteobacteria</taxon>
        <taxon>Oceanospirillales</taxon>
        <taxon>Hahellaceae</taxon>
        <taxon>Hahella</taxon>
    </lineage>
</organism>
<dbReference type="eggNOG" id="COG0542">
    <property type="taxonomic scope" value="Bacteria"/>
</dbReference>
<protein>
    <submittedName>
        <fullName evidence="6">ATPase with chaperone activity, ATP-binding subunit</fullName>
    </submittedName>
</protein>
<dbReference type="InterPro" id="IPR003593">
    <property type="entry name" value="AAA+_ATPase"/>
</dbReference>
<dbReference type="Proteomes" id="UP000000238">
    <property type="component" value="Chromosome"/>
</dbReference>
<accession>Q2SB13</accession>
<dbReference type="GO" id="GO:0005524">
    <property type="term" value="F:ATP binding"/>
    <property type="evidence" value="ECO:0007669"/>
    <property type="project" value="UniProtKB-KW"/>
</dbReference>
<dbReference type="Gene3D" id="3.40.50.300">
    <property type="entry name" value="P-loop containing nucleotide triphosphate hydrolases"/>
    <property type="match status" value="2"/>
</dbReference>
<keyword evidence="3" id="KW-0143">Chaperone</keyword>
<proteinExistence type="predicted"/>
<dbReference type="SMART" id="SM00382">
    <property type="entry name" value="AAA"/>
    <property type="match status" value="1"/>
</dbReference>
<dbReference type="HOGENOM" id="CLU_005070_4_3_6"/>
<dbReference type="CDD" id="cd19499">
    <property type="entry name" value="RecA-like_ClpB_Hsp104-like"/>
    <property type="match status" value="1"/>
</dbReference>
<dbReference type="STRING" id="349521.HCH_05499"/>
<dbReference type="EMBL" id="CP000155">
    <property type="protein sequence ID" value="ABC32161.1"/>
    <property type="molecule type" value="Genomic_DNA"/>
</dbReference>
<keyword evidence="1" id="KW-0547">Nucleotide-binding</keyword>
<dbReference type="GO" id="GO:0016887">
    <property type="term" value="F:ATP hydrolysis activity"/>
    <property type="evidence" value="ECO:0007669"/>
    <property type="project" value="InterPro"/>
</dbReference>
<keyword evidence="2 6" id="KW-0067">ATP-binding</keyword>
<dbReference type="GO" id="GO:0034605">
    <property type="term" value="P:cellular response to heat"/>
    <property type="evidence" value="ECO:0007669"/>
    <property type="project" value="TreeGrafter"/>
</dbReference>
<dbReference type="PANTHER" id="PTHR11638:SF18">
    <property type="entry name" value="HEAT SHOCK PROTEIN 104"/>
    <property type="match status" value="1"/>
</dbReference>
<dbReference type="Gene3D" id="1.10.8.60">
    <property type="match status" value="1"/>
</dbReference>
<evidence type="ECO:0000256" key="1">
    <source>
        <dbReference type="ARBA" id="ARBA00022741"/>
    </source>
</evidence>
<dbReference type="OrthoDB" id="9803641at2"/>
<evidence type="ECO:0000256" key="2">
    <source>
        <dbReference type="ARBA" id="ARBA00022840"/>
    </source>
</evidence>
<evidence type="ECO:0000259" key="4">
    <source>
        <dbReference type="SMART" id="SM00382"/>
    </source>
</evidence>